<name>A0A9E2BIR7_PSYF1</name>
<evidence type="ECO:0000313" key="1">
    <source>
        <dbReference type="EMBL" id="MBT9145939.1"/>
    </source>
</evidence>
<gene>
    <name evidence="1" type="ORF">DDT42_01817</name>
</gene>
<evidence type="ECO:0000313" key="2">
    <source>
        <dbReference type="Proteomes" id="UP000811545"/>
    </source>
</evidence>
<comment type="caution">
    <text evidence="1">The sequence shown here is derived from an EMBL/GenBank/DDBJ whole genome shotgun (WGS) entry which is preliminary data.</text>
</comment>
<dbReference type="EMBL" id="QLTW01000235">
    <property type="protein sequence ID" value="MBT9145939.1"/>
    <property type="molecule type" value="Genomic_DNA"/>
</dbReference>
<dbReference type="InterPro" id="IPR023975">
    <property type="entry name" value="Six-Cys_pep_SCIFF"/>
</dbReference>
<accession>A0A9E2BIR7</accession>
<protein>
    <recommendedName>
        <fullName evidence="3">Six-cysteine peptide SCIFF</fullName>
    </recommendedName>
</protein>
<proteinExistence type="predicted"/>
<dbReference type="AlphaFoldDB" id="A0A9E2BIR7"/>
<organism evidence="1 2">
    <name type="scientific">Psychracetigena formicireducens</name>
    <dbReference type="NCBI Taxonomy" id="2986056"/>
    <lineage>
        <taxon>Bacteria</taxon>
        <taxon>Bacillati</taxon>
        <taxon>Candidatus Lithacetigenota</taxon>
        <taxon>Candidatus Psychracetigena</taxon>
    </lineage>
</organism>
<sequence length="45" mass="5101">MKKIKIIFKKALKTQPLERFKVSCQSACKTSCTIANQTNFLKPGK</sequence>
<dbReference type="Proteomes" id="UP000811545">
    <property type="component" value="Unassembled WGS sequence"/>
</dbReference>
<evidence type="ECO:0008006" key="3">
    <source>
        <dbReference type="Google" id="ProtNLM"/>
    </source>
</evidence>
<reference evidence="1 2" key="1">
    <citation type="journal article" date="2021" name="bioRxiv">
        <title>Unique metabolic strategies in Hadean analogues reveal hints for primordial physiology.</title>
        <authorList>
            <person name="Nobu M.K."/>
            <person name="Nakai R."/>
            <person name="Tamazawa S."/>
            <person name="Mori H."/>
            <person name="Toyoda A."/>
            <person name="Ijiri A."/>
            <person name="Suzuki S."/>
            <person name="Kurokawa K."/>
            <person name="Kamagata Y."/>
            <person name="Tamaki H."/>
        </authorList>
    </citation>
    <scope>NUCLEOTIDE SEQUENCE [LARGE SCALE GENOMIC DNA]</scope>
    <source>
        <strain evidence="1">BS525</strain>
    </source>
</reference>
<dbReference type="Pfam" id="PF13165">
    <property type="entry name" value="SCIFF"/>
    <property type="match status" value="1"/>
</dbReference>